<evidence type="ECO:0000313" key="5">
    <source>
        <dbReference type="RefSeq" id="XP_008486075.1"/>
    </source>
</evidence>
<feature type="compositionally biased region" description="Basic and acidic residues" evidence="2">
    <location>
        <begin position="86"/>
        <end position="104"/>
    </location>
</feature>
<dbReference type="InterPro" id="IPR042201">
    <property type="entry name" value="FH2_Formin_sf"/>
</dbReference>
<organism evidence="4 5">
    <name type="scientific">Diaphorina citri</name>
    <name type="common">Asian citrus psyllid</name>
    <dbReference type="NCBI Taxonomy" id="121845"/>
    <lineage>
        <taxon>Eukaryota</taxon>
        <taxon>Metazoa</taxon>
        <taxon>Ecdysozoa</taxon>
        <taxon>Arthropoda</taxon>
        <taxon>Hexapoda</taxon>
        <taxon>Insecta</taxon>
        <taxon>Pterygota</taxon>
        <taxon>Neoptera</taxon>
        <taxon>Paraneoptera</taxon>
        <taxon>Hemiptera</taxon>
        <taxon>Sternorrhyncha</taxon>
        <taxon>Psylloidea</taxon>
        <taxon>Psyllidae</taxon>
        <taxon>Diaphorininae</taxon>
        <taxon>Diaphorina</taxon>
    </lineage>
</organism>
<dbReference type="PaxDb" id="121845-A0A1S3DQ55"/>
<evidence type="ECO:0000256" key="1">
    <source>
        <dbReference type="ARBA" id="ARBA00023449"/>
    </source>
</evidence>
<dbReference type="Proteomes" id="UP000079169">
    <property type="component" value="Unplaced"/>
</dbReference>
<feature type="compositionally biased region" description="Polar residues" evidence="2">
    <location>
        <begin position="68"/>
        <end position="82"/>
    </location>
</feature>
<sequence>MIPTEQETKAYREYVAEKKDVNLLTEEDKFLLQLTKVERISTKLSIMSYMANFNDNIQLITPVSLPASTNPPANVISPQSLGHQRPSLDHSPGECRDFAANDSN</sequence>
<dbReference type="GO" id="GO:0030866">
    <property type="term" value="P:cortical actin cytoskeleton organization"/>
    <property type="evidence" value="ECO:0007669"/>
    <property type="project" value="TreeGrafter"/>
</dbReference>
<dbReference type="KEGG" id="dci:103522759"/>
<protein>
    <submittedName>
        <fullName evidence="5">Formin-like protein</fullName>
    </submittedName>
</protein>
<evidence type="ECO:0000256" key="2">
    <source>
        <dbReference type="SAM" id="MobiDB-lite"/>
    </source>
</evidence>
<name>A0A1S3DQ55_DIACI</name>
<dbReference type="GO" id="GO:0008360">
    <property type="term" value="P:regulation of cell shape"/>
    <property type="evidence" value="ECO:0007669"/>
    <property type="project" value="TreeGrafter"/>
</dbReference>
<dbReference type="InterPro" id="IPR043592">
    <property type="entry name" value="FMNL_animal"/>
</dbReference>
<accession>A0A1S3DQ55</accession>
<comment type="similarity">
    <text evidence="1">Belongs to the formin homology family.</text>
</comment>
<dbReference type="RefSeq" id="XP_008486075.1">
    <property type="nucleotide sequence ID" value="XM_008487853.2"/>
</dbReference>
<dbReference type="GO" id="GO:0005829">
    <property type="term" value="C:cytosol"/>
    <property type="evidence" value="ECO:0007669"/>
    <property type="project" value="TreeGrafter"/>
</dbReference>
<evidence type="ECO:0000313" key="4">
    <source>
        <dbReference type="Proteomes" id="UP000079169"/>
    </source>
</evidence>
<gene>
    <name evidence="5" type="primary">LOC103522759</name>
</gene>
<reference evidence="5" key="1">
    <citation type="submission" date="2025-08" db="UniProtKB">
        <authorList>
            <consortium name="RefSeq"/>
        </authorList>
    </citation>
    <scope>IDENTIFICATION</scope>
</reference>
<dbReference type="AlphaFoldDB" id="A0A1S3DQ55"/>
<dbReference type="GO" id="GO:0051015">
    <property type="term" value="F:actin filament binding"/>
    <property type="evidence" value="ECO:0007669"/>
    <property type="project" value="TreeGrafter"/>
</dbReference>
<dbReference type="STRING" id="121845.A0A1S3DQ55"/>
<feature type="region of interest" description="Disordered" evidence="2">
    <location>
        <begin position="68"/>
        <end position="104"/>
    </location>
</feature>
<dbReference type="SUPFAM" id="SSF101447">
    <property type="entry name" value="Formin homology 2 domain (FH2 domain)"/>
    <property type="match status" value="1"/>
</dbReference>
<dbReference type="PANTHER" id="PTHR45857">
    <property type="entry name" value="FORMIN-LIKE PROTEIN"/>
    <property type="match status" value="1"/>
</dbReference>
<dbReference type="InterPro" id="IPR015425">
    <property type="entry name" value="FH2_Formin"/>
</dbReference>
<dbReference type="PANTHER" id="PTHR45857:SF4">
    <property type="entry name" value="FORMIN-LIKE PROTEIN"/>
    <property type="match status" value="1"/>
</dbReference>
<keyword evidence="4" id="KW-1185">Reference proteome</keyword>
<feature type="domain" description="FH2" evidence="3">
    <location>
        <begin position="1"/>
        <end position="62"/>
    </location>
</feature>
<dbReference type="Gene3D" id="1.20.58.2220">
    <property type="entry name" value="Formin, FH2 domain"/>
    <property type="match status" value="1"/>
</dbReference>
<proteinExistence type="inferred from homology"/>
<dbReference type="GeneID" id="103522759"/>
<dbReference type="Pfam" id="PF02181">
    <property type="entry name" value="FH2"/>
    <property type="match status" value="1"/>
</dbReference>
<dbReference type="GO" id="GO:0016477">
    <property type="term" value="P:cell migration"/>
    <property type="evidence" value="ECO:0007669"/>
    <property type="project" value="TreeGrafter"/>
</dbReference>
<evidence type="ECO:0000259" key="3">
    <source>
        <dbReference type="Pfam" id="PF02181"/>
    </source>
</evidence>